<dbReference type="SMART" id="SM00184">
    <property type="entry name" value="RING"/>
    <property type="match status" value="1"/>
</dbReference>
<evidence type="ECO:0000313" key="6">
    <source>
        <dbReference type="Ensembl" id="ENSFALP00000020685.1"/>
    </source>
</evidence>
<dbReference type="Gene3D" id="3.30.40.10">
    <property type="entry name" value="Zinc/RING finger domain, C3HC4 (zinc finger)"/>
    <property type="match status" value="1"/>
</dbReference>
<organism evidence="6 7">
    <name type="scientific">Ficedula albicollis</name>
    <name type="common">Collared flycatcher</name>
    <name type="synonym">Muscicapa albicollis</name>
    <dbReference type="NCBI Taxonomy" id="59894"/>
    <lineage>
        <taxon>Eukaryota</taxon>
        <taxon>Metazoa</taxon>
        <taxon>Chordata</taxon>
        <taxon>Craniata</taxon>
        <taxon>Vertebrata</taxon>
        <taxon>Euteleostomi</taxon>
        <taxon>Archelosauria</taxon>
        <taxon>Archosauria</taxon>
        <taxon>Dinosauria</taxon>
        <taxon>Saurischia</taxon>
        <taxon>Theropoda</taxon>
        <taxon>Coelurosauria</taxon>
        <taxon>Aves</taxon>
        <taxon>Neognathae</taxon>
        <taxon>Neoaves</taxon>
        <taxon>Telluraves</taxon>
        <taxon>Australaves</taxon>
        <taxon>Passeriformes</taxon>
        <taxon>Muscicapidae</taxon>
        <taxon>Ficedula</taxon>
    </lineage>
</organism>
<reference evidence="6" key="1">
    <citation type="submission" date="2025-08" db="UniProtKB">
        <authorList>
            <consortium name="Ensembl"/>
        </authorList>
    </citation>
    <scope>IDENTIFICATION</scope>
</reference>
<evidence type="ECO:0000256" key="2">
    <source>
        <dbReference type="ARBA" id="ARBA00022771"/>
    </source>
</evidence>
<dbReference type="PROSITE" id="PS50089">
    <property type="entry name" value="ZF_RING_2"/>
    <property type="match status" value="1"/>
</dbReference>
<evidence type="ECO:0000313" key="7">
    <source>
        <dbReference type="Proteomes" id="UP000016665"/>
    </source>
</evidence>
<keyword evidence="3" id="KW-0862">Zinc</keyword>
<dbReference type="InterPro" id="IPR018957">
    <property type="entry name" value="Znf_C3HC4_RING-type"/>
</dbReference>
<protein>
    <recommendedName>
        <fullName evidence="5">RING-type domain-containing protein</fullName>
    </recommendedName>
</protein>
<proteinExistence type="predicted"/>
<keyword evidence="2 4" id="KW-0863">Zinc-finger</keyword>
<evidence type="ECO:0000256" key="3">
    <source>
        <dbReference type="ARBA" id="ARBA00022833"/>
    </source>
</evidence>
<reference evidence="6" key="2">
    <citation type="submission" date="2025-09" db="UniProtKB">
        <authorList>
            <consortium name="Ensembl"/>
        </authorList>
    </citation>
    <scope>IDENTIFICATION</scope>
</reference>
<dbReference type="Proteomes" id="UP000016665">
    <property type="component" value="Unplaced"/>
</dbReference>
<dbReference type="InterPro" id="IPR001841">
    <property type="entry name" value="Znf_RING"/>
</dbReference>
<evidence type="ECO:0000259" key="5">
    <source>
        <dbReference type="PROSITE" id="PS50089"/>
    </source>
</evidence>
<feature type="domain" description="RING-type" evidence="5">
    <location>
        <begin position="36"/>
        <end position="71"/>
    </location>
</feature>
<dbReference type="InterPro" id="IPR017907">
    <property type="entry name" value="Znf_RING_CS"/>
</dbReference>
<dbReference type="GO" id="GO:0008270">
    <property type="term" value="F:zinc ion binding"/>
    <property type="evidence" value="ECO:0007669"/>
    <property type="project" value="UniProtKB-KW"/>
</dbReference>
<keyword evidence="7" id="KW-1185">Reference proteome</keyword>
<dbReference type="PROSITE" id="PS00518">
    <property type="entry name" value="ZF_RING_1"/>
    <property type="match status" value="1"/>
</dbReference>
<dbReference type="AlphaFoldDB" id="A0A803VD79"/>
<dbReference type="Pfam" id="PF00097">
    <property type="entry name" value="zf-C3HC4"/>
    <property type="match status" value="1"/>
</dbReference>
<accession>A0A803VD79</accession>
<evidence type="ECO:0000256" key="4">
    <source>
        <dbReference type="PROSITE-ProRule" id="PRU00175"/>
    </source>
</evidence>
<keyword evidence="1" id="KW-0479">Metal-binding</keyword>
<name>A0A803VD79_FICAL</name>
<evidence type="ECO:0000256" key="1">
    <source>
        <dbReference type="ARBA" id="ARBA00022723"/>
    </source>
</evidence>
<sequence length="93" mass="10692">MWKGPAFLWNPMEGRYLGVQNLTITPDMATETDGNCPICQDSQKDVTSALPCRHRFCLGCILRWQGLCYLDPESKFYFYAPIKYNFSSNNSLL</sequence>
<dbReference type="SUPFAM" id="SSF57850">
    <property type="entry name" value="RING/U-box"/>
    <property type="match status" value="1"/>
</dbReference>
<dbReference type="GeneTree" id="ENSGT01150000287045"/>
<dbReference type="Ensembl" id="ENSFALT00000030813.1">
    <property type="protein sequence ID" value="ENSFALP00000020685.1"/>
    <property type="gene ID" value="ENSFALG00000024406.1"/>
</dbReference>
<dbReference type="InterPro" id="IPR013083">
    <property type="entry name" value="Znf_RING/FYVE/PHD"/>
</dbReference>